<dbReference type="AlphaFoldDB" id="A0AAF0IAX5"/>
<reference evidence="7" key="2">
    <citation type="journal article" date="2022" name="Nat. Microbiol.">
        <title>A closed Candidatus Odinarchaeum chromosome exposes Asgard archaeal viruses.</title>
        <authorList>
            <person name="Tamarit D."/>
            <person name="Caceres E.F."/>
            <person name="Krupovic M."/>
            <person name="Nijland R."/>
            <person name="Eme L."/>
            <person name="Robinson N.P."/>
            <person name="Ettema T.J.G."/>
        </authorList>
    </citation>
    <scope>NUCLEOTIDE SEQUENCE</scope>
    <source>
        <strain evidence="7">LCB_4</strain>
    </source>
</reference>
<reference evidence="7" key="1">
    <citation type="journal article" date="2017" name="Nature">
        <title>Asgard archaea illuminate the origin of eukaryotic cellular complexity.</title>
        <authorList>
            <person name="Zaremba-Niedzwiedzka K."/>
            <person name="Caceres E.F."/>
            <person name="Saw J.H."/>
            <person name="Backstrom D."/>
            <person name="Juzokaite L."/>
            <person name="Vancaester E."/>
            <person name="Seitz K.W."/>
            <person name="Anantharaman K."/>
            <person name="Starnawski P."/>
            <person name="Kjeldsen K.U."/>
            <person name="Scott M.B."/>
            <person name="Nunoura T."/>
            <person name="Banfield J.F."/>
            <person name="Schramm A."/>
            <person name="Baker B.J."/>
            <person name="Spang A."/>
            <person name="Ettema T.J.G."/>
        </authorList>
    </citation>
    <scope>NUCLEOTIDE SEQUENCE</scope>
    <source>
        <strain evidence="7">LCB_4</strain>
    </source>
</reference>
<dbReference type="EMBL" id="CP091871">
    <property type="protein sequence ID" value="WEU40268.1"/>
    <property type="molecule type" value="Genomic_DNA"/>
</dbReference>
<evidence type="ECO:0000256" key="3">
    <source>
        <dbReference type="ARBA" id="ARBA00022692"/>
    </source>
</evidence>
<evidence type="ECO:0000256" key="2">
    <source>
        <dbReference type="ARBA" id="ARBA00009190"/>
    </source>
</evidence>
<dbReference type="PANTHER" id="PTHR12608">
    <property type="entry name" value="TRANSMEMBRANE PROTEIN HTP-1 RELATED"/>
    <property type="match status" value="1"/>
</dbReference>
<dbReference type="InterPro" id="IPR001727">
    <property type="entry name" value="GDT1-like"/>
</dbReference>
<evidence type="ECO:0000313" key="8">
    <source>
        <dbReference type="Proteomes" id="UP000186851"/>
    </source>
</evidence>
<evidence type="ECO:0000256" key="6">
    <source>
        <dbReference type="SAM" id="Phobius"/>
    </source>
</evidence>
<dbReference type="PANTHER" id="PTHR12608:SF1">
    <property type="entry name" value="TRANSMEMBRANE PROTEIN 165"/>
    <property type="match status" value="1"/>
</dbReference>
<feature type="transmembrane region" description="Helical" evidence="6">
    <location>
        <begin position="164"/>
        <end position="184"/>
    </location>
</feature>
<accession>A0AAF0IAX5</accession>
<feature type="transmembrane region" description="Helical" evidence="6">
    <location>
        <begin position="36"/>
        <end position="61"/>
    </location>
</feature>
<keyword evidence="4 6" id="KW-1133">Transmembrane helix</keyword>
<keyword evidence="5 6" id="KW-0472">Membrane</keyword>
<proteinExistence type="inferred from homology"/>
<dbReference type="GO" id="GO:0016020">
    <property type="term" value="C:membrane"/>
    <property type="evidence" value="ECO:0007669"/>
    <property type="project" value="UniProtKB-SubCell"/>
</dbReference>
<comment type="subcellular location">
    <subcellularLocation>
        <location evidence="1">Membrane</location>
        <topology evidence="1">Multi-pass membrane protein</topology>
    </subcellularLocation>
</comment>
<dbReference type="KEGG" id="oyw:OdinLCB4_007320"/>
<organism evidence="7 8">
    <name type="scientific">Odinarchaeota yellowstonii (strain LCB_4)</name>
    <dbReference type="NCBI Taxonomy" id="1841599"/>
    <lineage>
        <taxon>Archaea</taxon>
        <taxon>Promethearchaeati</taxon>
        <taxon>Candidatus Odinarchaeota</taxon>
        <taxon>Candidatus Odinarchaeia</taxon>
        <taxon>Candidatus Odinarchaeales</taxon>
        <taxon>Candidatus Odinarchaeaceae</taxon>
        <taxon>Candidatus Odinarchaeum</taxon>
    </lineage>
</organism>
<dbReference type="Pfam" id="PF01169">
    <property type="entry name" value="GDT1"/>
    <property type="match status" value="2"/>
</dbReference>
<keyword evidence="3 6" id="KW-0812">Transmembrane</keyword>
<dbReference type="Proteomes" id="UP000186851">
    <property type="component" value="Chromosome"/>
</dbReference>
<evidence type="ECO:0000313" key="7">
    <source>
        <dbReference type="EMBL" id="WEU40268.1"/>
    </source>
</evidence>
<evidence type="ECO:0000256" key="4">
    <source>
        <dbReference type="ARBA" id="ARBA00022989"/>
    </source>
</evidence>
<sequence length="185" mass="19864">MLTALLSALAMILVAELGDKTMLMSIIFSAEYRKPLTILALALLALSTVTLIGIGLGLLVIELIPVHVLKYISGSLFLIIGLYYLLTPVQEKQTTASKKDLTAFLALMFISEFGDKTQISIISLTISTMSPIGVFTGAIIGFTVINLIAVILGHRISGKIKPAIIKRISAIIFIAFSVLTFIGIL</sequence>
<protein>
    <submittedName>
        <fullName evidence="7">TMEM165/GDT1 family protein</fullName>
    </submittedName>
</protein>
<dbReference type="GO" id="GO:0046873">
    <property type="term" value="F:metal ion transmembrane transporter activity"/>
    <property type="evidence" value="ECO:0007669"/>
    <property type="project" value="InterPro"/>
</dbReference>
<feature type="transmembrane region" description="Helical" evidence="6">
    <location>
        <begin position="132"/>
        <end position="152"/>
    </location>
</feature>
<evidence type="ECO:0000256" key="1">
    <source>
        <dbReference type="ARBA" id="ARBA00004141"/>
    </source>
</evidence>
<evidence type="ECO:0000256" key="5">
    <source>
        <dbReference type="ARBA" id="ARBA00023136"/>
    </source>
</evidence>
<name>A0AAF0IAX5_ODILC</name>
<gene>
    <name evidence="7" type="ORF">OdinLCB4_007320</name>
</gene>
<feature type="transmembrane region" description="Helical" evidence="6">
    <location>
        <begin position="68"/>
        <end position="86"/>
    </location>
</feature>
<comment type="similarity">
    <text evidence="2">Belongs to the GDT1 family.</text>
</comment>